<evidence type="ECO:0000313" key="3">
    <source>
        <dbReference type="Proteomes" id="UP000479000"/>
    </source>
</evidence>
<proteinExistence type="predicted"/>
<evidence type="ECO:0000256" key="1">
    <source>
        <dbReference type="SAM" id="MobiDB-lite"/>
    </source>
</evidence>
<keyword evidence="3" id="KW-1185">Reference proteome</keyword>
<name>A0A6H5HX53_9HEMI</name>
<reference evidence="2 3" key="1">
    <citation type="submission" date="2020-02" db="EMBL/GenBank/DDBJ databases">
        <authorList>
            <person name="Ferguson B K."/>
        </authorList>
    </citation>
    <scope>NUCLEOTIDE SEQUENCE [LARGE SCALE GENOMIC DNA]</scope>
</reference>
<protein>
    <submittedName>
        <fullName evidence="2">Uncharacterized protein</fullName>
    </submittedName>
</protein>
<feature type="non-terminal residue" evidence="2">
    <location>
        <position position="1"/>
    </location>
</feature>
<sequence length="130" mass="14181">FVRSAPRIVKRPSMFHRNLKCTTTFSSVRPTSKTSASSLRPNFSTIPLSLRRSDGRCFQIAVVQLAGAIRRRGAGRRGGSGGVGAQRLPSARAGNRKRLGGGRERRGARHVPILKFQPHAVVPFDPPLTK</sequence>
<accession>A0A6H5HX53</accession>
<organism evidence="2 3">
    <name type="scientific">Nesidiocoris tenuis</name>
    <dbReference type="NCBI Taxonomy" id="355587"/>
    <lineage>
        <taxon>Eukaryota</taxon>
        <taxon>Metazoa</taxon>
        <taxon>Ecdysozoa</taxon>
        <taxon>Arthropoda</taxon>
        <taxon>Hexapoda</taxon>
        <taxon>Insecta</taxon>
        <taxon>Pterygota</taxon>
        <taxon>Neoptera</taxon>
        <taxon>Paraneoptera</taxon>
        <taxon>Hemiptera</taxon>
        <taxon>Heteroptera</taxon>
        <taxon>Panheteroptera</taxon>
        <taxon>Cimicomorpha</taxon>
        <taxon>Miridae</taxon>
        <taxon>Dicyphina</taxon>
        <taxon>Nesidiocoris</taxon>
    </lineage>
</organism>
<gene>
    <name evidence="2" type="ORF">NTEN_LOCUS24617</name>
</gene>
<dbReference type="Proteomes" id="UP000479000">
    <property type="component" value="Unassembled WGS sequence"/>
</dbReference>
<evidence type="ECO:0000313" key="2">
    <source>
        <dbReference type="EMBL" id="CAB0021092.1"/>
    </source>
</evidence>
<dbReference type="EMBL" id="CADCXU010036362">
    <property type="protein sequence ID" value="CAB0021092.1"/>
    <property type="molecule type" value="Genomic_DNA"/>
</dbReference>
<dbReference type="AlphaFoldDB" id="A0A6H5HX53"/>
<feature type="region of interest" description="Disordered" evidence="1">
    <location>
        <begin position="71"/>
        <end position="111"/>
    </location>
</feature>